<organism evidence="2 3">
    <name type="scientific">Triticum urartu</name>
    <name type="common">Red wild einkorn</name>
    <name type="synonym">Crithodium urartu</name>
    <dbReference type="NCBI Taxonomy" id="4572"/>
    <lineage>
        <taxon>Eukaryota</taxon>
        <taxon>Viridiplantae</taxon>
        <taxon>Streptophyta</taxon>
        <taxon>Embryophyta</taxon>
        <taxon>Tracheophyta</taxon>
        <taxon>Spermatophyta</taxon>
        <taxon>Magnoliopsida</taxon>
        <taxon>Liliopsida</taxon>
        <taxon>Poales</taxon>
        <taxon>Poaceae</taxon>
        <taxon>BOP clade</taxon>
        <taxon>Pooideae</taxon>
        <taxon>Triticodae</taxon>
        <taxon>Triticeae</taxon>
        <taxon>Triticinae</taxon>
        <taxon>Triticum</taxon>
    </lineage>
</organism>
<feature type="compositionally biased region" description="Polar residues" evidence="1">
    <location>
        <begin position="1"/>
        <end position="21"/>
    </location>
</feature>
<evidence type="ECO:0000256" key="1">
    <source>
        <dbReference type="SAM" id="MobiDB-lite"/>
    </source>
</evidence>
<sequence length="33" mass="3597">MAFISSSKGCTMETKTMTSSPKYPGSWQLPISN</sequence>
<name>A0A8R7UPS6_TRIUA</name>
<reference evidence="2" key="2">
    <citation type="submission" date="2018-03" db="EMBL/GenBank/DDBJ databases">
        <title>The Triticum urartu genome reveals the dynamic nature of wheat genome evolution.</title>
        <authorList>
            <person name="Ling H."/>
            <person name="Ma B."/>
            <person name="Shi X."/>
            <person name="Liu H."/>
            <person name="Dong L."/>
            <person name="Sun H."/>
            <person name="Cao Y."/>
            <person name="Gao Q."/>
            <person name="Zheng S."/>
            <person name="Li Y."/>
            <person name="Yu Y."/>
            <person name="Du H."/>
            <person name="Qi M."/>
            <person name="Li Y."/>
            <person name="Yu H."/>
            <person name="Cui Y."/>
            <person name="Wang N."/>
            <person name="Chen C."/>
            <person name="Wu H."/>
            <person name="Zhao Y."/>
            <person name="Zhang J."/>
            <person name="Li Y."/>
            <person name="Zhou W."/>
            <person name="Zhang B."/>
            <person name="Hu W."/>
            <person name="Eijk M."/>
            <person name="Tang J."/>
            <person name="Witsenboer H."/>
            <person name="Zhao S."/>
            <person name="Li Z."/>
            <person name="Zhang A."/>
            <person name="Wang D."/>
            <person name="Liang C."/>
        </authorList>
    </citation>
    <scope>NUCLEOTIDE SEQUENCE [LARGE SCALE GENOMIC DNA]</scope>
    <source>
        <strain evidence="2">cv. G1812</strain>
    </source>
</reference>
<dbReference type="Gramene" id="TuG1812G0500005043.01.T01">
    <property type="protein sequence ID" value="TuG1812G0500005043.01.T01.cds387890"/>
    <property type="gene ID" value="TuG1812G0500005043.01"/>
</dbReference>
<dbReference type="EnsemblPlants" id="TuG1812G0500005043.01.T01">
    <property type="protein sequence ID" value="TuG1812G0500005043.01.T01.cds387890"/>
    <property type="gene ID" value="TuG1812G0500005043.01"/>
</dbReference>
<feature type="region of interest" description="Disordered" evidence="1">
    <location>
        <begin position="1"/>
        <end position="33"/>
    </location>
</feature>
<evidence type="ECO:0000313" key="2">
    <source>
        <dbReference type="EnsemblPlants" id="TuG1812G0500005043.01.T01.cds387890"/>
    </source>
</evidence>
<proteinExistence type="predicted"/>
<keyword evidence="3" id="KW-1185">Reference proteome</keyword>
<protein>
    <submittedName>
        <fullName evidence="2">Uncharacterized protein</fullName>
    </submittedName>
</protein>
<dbReference type="AlphaFoldDB" id="A0A8R7UPS6"/>
<dbReference type="Proteomes" id="UP000015106">
    <property type="component" value="Chromosome 5"/>
</dbReference>
<evidence type="ECO:0000313" key="3">
    <source>
        <dbReference type="Proteomes" id="UP000015106"/>
    </source>
</evidence>
<reference evidence="3" key="1">
    <citation type="journal article" date="2013" name="Nature">
        <title>Draft genome of the wheat A-genome progenitor Triticum urartu.</title>
        <authorList>
            <person name="Ling H.Q."/>
            <person name="Zhao S."/>
            <person name="Liu D."/>
            <person name="Wang J."/>
            <person name="Sun H."/>
            <person name="Zhang C."/>
            <person name="Fan H."/>
            <person name="Li D."/>
            <person name="Dong L."/>
            <person name="Tao Y."/>
            <person name="Gao C."/>
            <person name="Wu H."/>
            <person name="Li Y."/>
            <person name="Cui Y."/>
            <person name="Guo X."/>
            <person name="Zheng S."/>
            <person name="Wang B."/>
            <person name="Yu K."/>
            <person name="Liang Q."/>
            <person name="Yang W."/>
            <person name="Lou X."/>
            <person name="Chen J."/>
            <person name="Feng M."/>
            <person name="Jian J."/>
            <person name="Zhang X."/>
            <person name="Luo G."/>
            <person name="Jiang Y."/>
            <person name="Liu J."/>
            <person name="Wang Z."/>
            <person name="Sha Y."/>
            <person name="Zhang B."/>
            <person name="Wu H."/>
            <person name="Tang D."/>
            <person name="Shen Q."/>
            <person name="Xue P."/>
            <person name="Zou S."/>
            <person name="Wang X."/>
            <person name="Liu X."/>
            <person name="Wang F."/>
            <person name="Yang Y."/>
            <person name="An X."/>
            <person name="Dong Z."/>
            <person name="Zhang K."/>
            <person name="Zhang X."/>
            <person name="Luo M.C."/>
            <person name="Dvorak J."/>
            <person name="Tong Y."/>
            <person name="Wang J."/>
            <person name="Yang H."/>
            <person name="Li Z."/>
            <person name="Wang D."/>
            <person name="Zhang A."/>
            <person name="Wang J."/>
        </authorList>
    </citation>
    <scope>NUCLEOTIDE SEQUENCE</scope>
    <source>
        <strain evidence="3">cv. G1812</strain>
    </source>
</reference>
<accession>A0A8R7UPS6</accession>
<reference evidence="2" key="3">
    <citation type="submission" date="2022-06" db="UniProtKB">
        <authorList>
            <consortium name="EnsemblPlants"/>
        </authorList>
    </citation>
    <scope>IDENTIFICATION</scope>
</reference>